<protein>
    <recommendedName>
        <fullName evidence="4">Secreted protein</fullName>
    </recommendedName>
</protein>
<name>A0A3P6GUU7_BRAOL</name>
<feature type="region of interest" description="Disordered" evidence="1">
    <location>
        <begin position="170"/>
        <end position="215"/>
    </location>
</feature>
<organism evidence="3">
    <name type="scientific">Brassica oleracea</name>
    <name type="common">Wild cabbage</name>
    <dbReference type="NCBI Taxonomy" id="3712"/>
    <lineage>
        <taxon>Eukaryota</taxon>
        <taxon>Viridiplantae</taxon>
        <taxon>Streptophyta</taxon>
        <taxon>Embryophyta</taxon>
        <taxon>Tracheophyta</taxon>
        <taxon>Spermatophyta</taxon>
        <taxon>Magnoliopsida</taxon>
        <taxon>eudicotyledons</taxon>
        <taxon>Gunneridae</taxon>
        <taxon>Pentapetalae</taxon>
        <taxon>rosids</taxon>
        <taxon>malvids</taxon>
        <taxon>Brassicales</taxon>
        <taxon>Brassicaceae</taxon>
        <taxon>Brassiceae</taxon>
        <taxon>Brassica</taxon>
    </lineage>
</organism>
<accession>A0A3P6GUU7</accession>
<feature type="region of interest" description="Disordered" evidence="1">
    <location>
        <begin position="28"/>
        <end position="100"/>
    </location>
</feature>
<evidence type="ECO:0000313" key="3">
    <source>
        <dbReference type="EMBL" id="VDD64016.1"/>
    </source>
</evidence>
<evidence type="ECO:0000256" key="1">
    <source>
        <dbReference type="SAM" id="MobiDB-lite"/>
    </source>
</evidence>
<feature type="compositionally biased region" description="Polar residues" evidence="1">
    <location>
        <begin position="38"/>
        <end position="54"/>
    </location>
</feature>
<dbReference type="AlphaFoldDB" id="A0A3P6GUU7"/>
<feature type="signal peptide" evidence="2">
    <location>
        <begin position="1"/>
        <end position="25"/>
    </location>
</feature>
<feature type="compositionally biased region" description="Basic and acidic residues" evidence="1">
    <location>
        <begin position="76"/>
        <end position="93"/>
    </location>
</feature>
<feature type="chain" id="PRO_5018197424" description="Secreted protein" evidence="2">
    <location>
        <begin position="26"/>
        <end position="215"/>
    </location>
</feature>
<sequence>MRLRFPMKPAVLPSLVVFFWCSSLSSPSEYGTFREESPVSTSDSSWKLRSTETARSARLNRRTERTSCRPATLPRPRGDDPRLGVPPRLDRSRPLRSPPRVVPRERLLPLHRRRVRPGESARPEPARPVDVPVAELQSLHFRGGHGDQPHLVVDQAGPREPAELRAELLRRHPRPVRRPGDLPRLGHHRGRRYHEALEHDVDRVESHRSSGVLPR</sequence>
<evidence type="ECO:0008006" key="4">
    <source>
        <dbReference type="Google" id="ProtNLM"/>
    </source>
</evidence>
<keyword evidence="2" id="KW-0732">Signal</keyword>
<reference evidence="3" key="1">
    <citation type="submission" date="2018-11" db="EMBL/GenBank/DDBJ databases">
        <authorList>
            <consortium name="Genoscope - CEA"/>
            <person name="William W."/>
        </authorList>
    </citation>
    <scope>NUCLEOTIDE SEQUENCE</scope>
</reference>
<feature type="compositionally biased region" description="Basic and acidic residues" evidence="1">
    <location>
        <begin position="193"/>
        <end position="208"/>
    </location>
</feature>
<gene>
    <name evidence="3" type="ORF">BOLC6T39469H</name>
</gene>
<proteinExistence type="predicted"/>
<dbReference type="EMBL" id="LR031880">
    <property type="protein sequence ID" value="VDD64016.1"/>
    <property type="molecule type" value="Genomic_DNA"/>
</dbReference>
<evidence type="ECO:0000256" key="2">
    <source>
        <dbReference type="SAM" id="SignalP"/>
    </source>
</evidence>